<evidence type="ECO:0000313" key="7">
    <source>
        <dbReference type="EMBL" id="MCS4280583.1"/>
    </source>
</evidence>
<dbReference type="Gene3D" id="2.60.450.10">
    <property type="entry name" value="Lipopolysaccharide (LPS) transport protein A like domain"/>
    <property type="match status" value="1"/>
</dbReference>
<evidence type="ECO:0000256" key="1">
    <source>
        <dbReference type="ARBA" id="ARBA00022448"/>
    </source>
</evidence>
<evidence type="ECO:0000256" key="4">
    <source>
        <dbReference type="HAMAP-Rule" id="MF_01914"/>
    </source>
</evidence>
<evidence type="ECO:0000313" key="8">
    <source>
        <dbReference type="Proteomes" id="UP001320691"/>
    </source>
</evidence>
<feature type="signal peptide" evidence="4">
    <location>
        <begin position="1"/>
        <end position="19"/>
    </location>
</feature>
<dbReference type="InterPro" id="IPR005653">
    <property type="entry name" value="OstA-like_N"/>
</dbReference>
<comment type="caution">
    <text evidence="7">The sequence shown here is derived from an EMBL/GenBank/DDBJ whole genome shotgun (WGS) entry which is preliminary data.</text>
</comment>
<keyword evidence="1 4" id="KW-0813">Transport</keyword>
<dbReference type="GO" id="GO:0017089">
    <property type="term" value="F:glycolipid transfer activity"/>
    <property type="evidence" value="ECO:0007669"/>
    <property type="project" value="TreeGrafter"/>
</dbReference>
<dbReference type="EMBL" id="JANUEK010000006">
    <property type="protein sequence ID" value="MCS4280583.1"/>
    <property type="molecule type" value="Genomic_DNA"/>
</dbReference>
<dbReference type="InterPro" id="IPR052037">
    <property type="entry name" value="LPS_export_LptA"/>
</dbReference>
<gene>
    <name evidence="4" type="primary">lptA</name>
    <name evidence="7" type="ORF">M2412_002577</name>
</gene>
<proteinExistence type="inferred from homology"/>
<feature type="compositionally biased region" description="Low complexity" evidence="5">
    <location>
        <begin position="159"/>
        <end position="182"/>
    </location>
</feature>
<evidence type="ECO:0000256" key="5">
    <source>
        <dbReference type="SAM" id="MobiDB-lite"/>
    </source>
</evidence>
<dbReference type="GO" id="GO:0030288">
    <property type="term" value="C:outer membrane-bounded periplasmic space"/>
    <property type="evidence" value="ECO:0007669"/>
    <property type="project" value="TreeGrafter"/>
</dbReference>
<dbReference type="GO" id="GO:0009279">
    <property type="term" value="C:cell outer membrane"/>
    <property type="evidence" value="ECO:0007669"/>
    <property type="project" value="TreeGrafter"/>
</dbReference>
<dbReference type="Pfam" id="PF03968">
    <property type="entry name" value="LptD_N"/>
    <property type="match status" value="1"/>
</dbReference>
<dbReference type="PANTHER" id="PTHR36504">
    <property type="entry name" value="LIPOPOLYSACCHARIDE EXPORT SYSTEM PROTEIN LPTA"/>
    <property type="match status" value="1"/>
</dbReference>
<dbReference type="Proteomes" id="UP001320691">
    <property type="component" value="Unassembled WGS sequence"/>
</dbReference>
<dbReference type="HAMAP" id="MF_01914">
    <property type="entry name" value="LPS_assembly_LptA"/>
    <property type="match status" value="1"/>
</dbReference>
<feature type="region of interest" description="Disordered" evidence="5">
    <location>
        <begin position="158"/>
        <end position="182"/>
    </location>
</feature>
<dbReference type="AlphaFoldDB" id="A0AAW5PJJ2"/>
<comment type="similarity">
    <text evidence="4">Belongs to the LptA family.</text>
</comment>
<comment type="subunit">
    <text evidence="4">Component of the lipopolysaccharide transport and assembly complex.</text>
</comment>
<feature type="domain" description="Organic solvent tolerance-like N-terminal" evidence="6">
    <location>
        <begin position="45"/>
        <end position="142"/>
    </location>
</feature>
<dbReference type="NCBIfam" id="TIGR03002">
    <property type="entry name" value="outer_YhbN_LptA"/>
    <property type="match status" value="1"/>
</dbReference>
<reference evidence="7" key="1">
    <citation type="submission" date="2022-08" db="EMBL/GenBank/DDBJ databases">
        <title>Genomic analyses of the natural microbiome of Caenorhabditis elegans.</title>
        <authorList>
            <person name="Samuel B."/>
        </authorList>
    </citation>
    <scope>NUCLEOTIDE SEQUENCE</scope>
    <source>
        <strain evidence="7">BIGb0277</strain>
    </source>
</reference>
<dbReference type="PANTHER" id="PTHR36504:SF1">
    <property type="entry name" value="LIPOPOLYSACCHARIDE EXPORT SYSTEM PROTEIN LPTA"/>
    <property type="match status" value="1"/>
</dbReference>
<evidence type="ECO:0000256" key="2">
    <source>
        <dbReference type="ARBA" id="ARBA00022729"/>
    </source>
</evidence>
<comment type="function">
    <text evidence="4">Involved in the assembly of lipopolysaccharide (LPS). Required for the translocation of LPS from the inner membrane to the outer membrane. May form a bridge between the inner membrane and the outer membrane, via interactions with LptC and LptD, thereby facilitating LPS transfer across the periplasm.</text>
</comment>
<protein>
    <recommendedName>
        <fullName evidence="4">Lipopolysaccharide export system protein LptA</fullName>
    </recommendedName>
</protein>
<keyword evidence="2 4" id="KW-0732">Signal</keyword>
<name>A0AAW5PJJ2_9GAMM</name>
<comment type="subcellular location">
    <subcellularLocation>
        <location evidence="4">Periplasm</location>
    </subcellularLocation>
</comment>
<accession>A0AAW5PJJ2</accession>
<evidence type="ECO:0000259" key="6">
    <source>
        <dbReference type="Pfam" id="PF03968"/>
    </source>
</evidence>
<organism evidence="7 8">
    <name type="scientific">Stenotrophomonas rhizophila</name>
    <dbReference type="NCBI Taxonomy" id="216778"/>
    <lineage>
        <taxon>Bacteria</taxon>
        <taxon>Pseudomonadati</taxon>
        <taxon>Pseudomonadota</taxon>
        <taxon>Gammaproteobacteria</taxon>
        <taxon>Lysobacterales</taxon>
        <taxon>Lysobacteraceae</taxon>
        <taxon>Stenotrophomonas</taxon>
    </lineage>
</organism>
<dbReference type="GO" id="GO:0015920">
    <property type="term" value="P:lipopolysaccharide transport"/>
    <property type="evidence" value="ECO:0007669"/>
    <property type="project" value="UniProtKB-UniRule"/>
</dbReference>
<dbReference type="GO" id="GO:0001530">
    <property type="term" value="F:lipopolysaccharide binding"/>
    <property type="evidence" value="ECO:0007669"/>
    <property type="project" value="InterPro"/>
</dbReference>
<keyword evidence="3 4" id="KW-0574">Periplasm</keyword>
<dbReference type="RefSeq" id="WP_123728561.1">
    <property type="nucleotide sequence ID" value="NZ_JANUEK010000006.1"/>
</dbReference>
<sequence length="182" mass="19065" precursor="true">MKILFAAACAISLLAPAFAASAKSTDRNEPMTIDAGTQSGTLVGDGKTTLSQGVVVTQGTLDLRSADAEIYMKDGEAVRAVFTGKQAKLKQQLDDGSWMDASADRIDYDIKAEVLTMTGNYQVKSARGTNAGQKMTYNTRTGEMNSGGDGTRVRTVIQPKNKTAAPAAPAAKTTVPTPGSKK</sequence>
<dbReference type="InterPro" id="IPR014340">
    <property type="entry name" value="LptA"/>
</dbReference>
<evidence type="ECO:0000256" key="3">
    <source>
        <dbReference type="ARBA" id="ARBA00022764"/>
    </source>
</evidence>
<dbReference type="GO" id="GO:0043165">
    <property type="term" value="P:Gram-negative-bacterium-type cell outer membrane assembly"/>
    <property type="evidence" value="ECO:0007669"/>
    <property type="project" value="UniProtKB-UniRule"/>
</dbReference>
<feature type="chain" id="PRO_5043068079" description="Lipopolysaccharide export system protein LptA" evidence="4">
    <location>
        <begin position="20"/>
        <end position="182"/>
    </location>
</feature>